<evidence type="ECO:0000256" key="5">
    <source>
        <dbReference type="ARBA" id="ARBA00022801"/>
    </source>
</evidence>
<dbReference type="PANTHER" id="PTHR28511:SF1">
    <property type="entry name" value="ENDONUCLEASE V"/>
    <property type="match status" value="1"/>
</dbReference>
<evidence type="ECO:0000256" key="4">
    <source>
        <dbReference type="ARBA" id="ARBA00022759"/>
    </source>
</evidence>
<keyword evidence="4" id="KW-0255">Endonuclease</keyword>
<evidence type="ECO:0008006" key="7">
    <source>
        <dbReference type="Google" id="ProtNLM"/>
    </source>
</evidence>
<proteinExistence type="predicted"/>
<protein>
    <recommendedName>
        <fullName evidence="7">Endonuclease V</fullName>
    </recommendedName>
</protein>
<dbReference type="GO" id="GO:0005730">
    <property type="term" value="C:nucleolus"/>
    <property type="evidence" value="ECO:0007669"/>
    <property type="project" value="TreeGrafter"/>
</dbReference>
<gene>
    <name evidence="6" type="ORF">LCGC14_2696760</name>
</gene>
<evidence type="ECO:0000313" key="6">
    <source>
        <dbReference type="EMBL" id="KKK93050.1"/>
    </source>
</evidence>
<dbReference type="GO" id="GO:0016891">
    <property type="term" value="F:RNA endonuclease activity producing 5'-phosphomonoesters, hydrolytic mechanism"/>
    <property type="evidence" value="ECO:0007669"/>
    <property type="project" value="TreeGrafter"/>
</dbReference>
<keyword evidence="5" id="KW-0378">Hydrolase</keyword>
<dbReference type="GO" id="GO:0003727">
    <property type="term" value="F:single-stranded RNA binding"/>
    <property type="evidence" value="ECO:0007669"/>
    <property type="project" value="TreeGrafter"/>
</dbReference>
<dbReference type="Gene3D" id="3.30.2170.10">
    <property type="entry name" value="archaeoglobus fulgidus dsm 4304 superfamily"/>
    <property type="match status" value="1"/>
</dbReference>
<dbReference type="AlphaFoldDB" id="A0A0F9A4G0"/>
<dbReference type="GO" id="GO:0005737">
    <property type="term" value="C:cytoplasm"/>
    <property type="evidence" value="ECO:0007669"/>
    <property type="project" value="UniProtKB-SubCell"/>
</dbReference>
<evidence type="ECO:0000256" key="1">
    <source>
        <dbReference type="ARBA" id="ARBA00004496"/>
    </source>
</evidence>
<reference evidence="6" key="1">
    <citation type="journal article" date="2015" name="Nature">
        <title>Complex archaea that bridge the gap between prokaryotes and eukaryotes.</title>
        <authorList>
            <person name="Spang A."/>
            <person name="Saw J.H."/>
            <person name="Jorgensen S.L."/>
            <person name="Zaremba-Niedzwiedzka K."/>
            <person name="Martijn J."/>
            <person name="Lind A.E."/>
            <person name="van Eijk R."/>
            <person name="Schleper C."/>
            <person name="Guy L."/>
            <person name="Ettema T.J."/>
        </authorList>
    </citation>
    <scope>NUCLEOTIDE SEQUENCE</scope>
</reference>
<dbReference type="InterPro" id="IPR007581">
    <property type="entry name" value="Endonuclease-V"/>
</dbReference>
<keyword evidence="2" id="KW-0963">Cytoplasm</keyword>
<accession>A0A0F9A4G0</accession>
<sequence length="245" mass="28294">MVKICKIHGFEYKYVCSECLKPFLSETQFSSLDEVRNYQIDYARRVKFEDKGNDIECIGIIKLKVLKEIACIGAYFYDLFKQKLKNSLFKVYKTRFSEYFPSVLFLNQSEIYLKFINGFDEPPDCYILNSSGQIHPYLFGTACDVGLHLDLPVIGYTKKLLYGQIQSNNKKGDIPGVYTNDLLIGYAVPKLTSSKYLYVSVGNNITLQNALNTFLKIDFQIFNRLSIEVNNFILSFQDKTKKNIN</sequence>
<evidence type="ECO:0000256" key="2">
    <source>
        <dbReference type="ARBA" id="ARBA00022490"/>
    </source>
</evidence>
<name>A0A0F9A4G0_9ZZZZ</name>
<dbReference type="Pfam" id="PF04493">
    <property type="entry name" value="Endonuclease_5"/>
    <property type="match status" value="1"/>
</dbReference>
<comment type="caution">
    <text evidence="6">The sequence shown here is derived from an EMBL/GenBank/DDBJ whole genome shotgun (WGS) entry which is preliminary data.</text>
</comment>
<dbReference type="PANTHER" id="PTHR28511">
    <property type="entry name" value="ENDONUCLEASE V"/>
    <property type="match status" value="1"/>
</dbReference>
<keyword evidence="3" id="KW-0540">Nuclease</keyword>
<dbReference type="EMBL" id="LAZR01047941">
    <property type="protein sequence ID" value="KKK93050.1"/>
    <property type="molecule type" value="Genomic_DNA"/>
</dbReference>
<dbReference type="GO" id="GO:0006281">
    <property type="term" value="P:DNA repair"/>
    <property type="evidence" value="ECO:0007669"/>
    <property type="project" value="InterPro"/>
</dbReference>
<evidence type="ECO:0000256" key="3">
    <source>
        <dbReference type="ARBA" id="ARBA00022722"/>
    </source>
</evidence>
<comment type="subcellular location">
    <subcellularLocation>
        <location evidence="1">Cytoplasm</location>
    </subcellularLocation>
</comment>
<organism evidence="6">
    <name type="scientific">marine sediment metagenome</name>
    <dbReference type="NCBI Taxonomy" id="412755"/>
    <lineage>
        <taxon>unclassified sequences</taxon>
        <taxon>metagenomes</taxon>
        <taxon>ecological metagenomes</taxon>
    </lineage>
</organism>